<gene>
    <name evidence="1" type="ORF">RPERSI_LOCUS17392</name>
</gene>
<name>A0ACA9R728_9GLOM</name>
<sequence>MGSKKKRRNKQQQRVKSSPTLFNSESNSNNICNEKSEQPLEEIHKTGFKILPIEIESNSNQDNLSANSLSIKRNPLVSIHYCYFKGHDSRINIRDNSTILPAERTLFITNLPVDTTEHHIKHIFEECGIIDQISFHGVLKDNEFSASVINADNDDVSILRENKTQGKKSKKKQKHKFNETVENSVTEGSRNLLLPGSTAHIVFKDSEGLTNALNMRQKKRIWSVKNQDIPPLGLKRWIQEYQKLRMDPNKLSAQVDEYIRKFDEAEKEKHKALEARRNQPDEDGFILVTGTGKRNINTDGTITVTAAKADVVKNLKPKNKILTDFYRFQMREAKREKLVELRKKFEDDKRKIADLKAARRFKPY</sequence>
<protein>
    <submittedName>
        <fullName evidence="1">19308_t:CDS:1</fullName>
    </submittedName>
</protein>
<organism evidence="1 2">
    <name type="scientific">Racocetra persica</name>
    <dbReference type="NCBI Taxonomy" id="160502"/>
    <lineage>
        <taxon>Eukaryota</taxon>
        <taxon>Fungi</taxon>
        <taxon>Fungi incertae sedis</taxon>
        <taxon>Mucoromycota</taxon>
        <taxon>Glomeromycotina</taxon>
        <taxon>Glomeromycetes</taxon>
        <taxon>Diversisporales</taxon>
        <taxon>Gigasporaceae</taxon>
        <taxon>Racocetra</taxon>
    </lineage>
</organism>
<keyword evidence="2" id="KW-1185">Reference proteome</keyword>
<dbReference type="Proteomes" id="UP000789920">
    <property type="component" value="Unassembled WGS sequence"/>
</dbReference>
<reference evidence="1" key="1">
    <citation type="submission" date="2021-06" db="EMBL/GenBank/DDBJ databases">
        <authorList>
            <person name="Kallberg Y."/>
            <person name="Tangrot J."/>
            <person name="Rosling A."/>
        </authorList>
    </citation>
    <scope>NUCLEOTIDE SEQUENCE</scope>
    <source>
        <strain evidence="1">MA461A</strain>
    </source>
</reference>
<comment type="caution">
    <text evidence="1">The sequence shown here is derived from an EMBL/GenBank/DDBJ whole genome shotgun (WGS) entry which is preliminary data.</text>
</comment>
<proteinExistence type="predicted"/>
<evidence type="ECO:0000313" key="1">
    <source>
        <dbReference type="EMBL" id="CAG8779694.1"/>
    </source>
</evidence>
<dbReference type="EMBL" id="CAJVQC010044520">
    <property type="protein sequence ID" value="CAG8779694.1"/>
    <property type="molecule type" value="Genomic_DNA"/>
</dbReference>
<accession>A0ACA9R728</accession>
<evidence type="ECO:0000313" key="2">
    <source>
        <dbReference type="Proteomes" id="UP000789920"/>
    </source>
</evidence>